<reference evidence="1 2" key="1">
    <citation type="submission" date="2024-01" db="EMBL/GenBank/DDBJ databases">
        <title>A draft genome for a cacao thread blight-causing isolate of Paramarasmius palmivorus.</title>
        <authorList>
            <person name="Baruah I.K."/>
            <person name="Bukari Y."/>
            <person name="Amoako-Attah I."/>
            <person name="Meinhardt L.W."/>
            <person name="Bailey B.A."/>
            <person name="Cohen S.P."/>
        </authorList>
    </citation>
    <scope>NUCLEOTIDE SEQUENCE [LARGE SCALE GENOMIC DNA]</scope>
    <source>
        <strain evidence="1 2">GH-12</strain>
    </source>
</reference>
<sequence length="57" mass="6396">MALRFLYPSPPAFIPDATPTRSMQPAAKQALRSEDYRLANDAQAEIKKGVTIDYLKE</sequence>
<organism evidence="1 2">
    <name type="scientific">Paramarasmius palmivorus</name>
    <dbReference type="NCBI Taxonomy" id="297713"/>
    <lineage>
        <taxon>Eukaryota</taxon>
        <taxon>Fungi</taxon>
        <taxon>Dikarya</taxon>
        <taxon>Basidiomycota</taxon>
        <taxon>Agaricomycotina</taxon>
        <taxon>Agaricomycetes</taxon>
        <taxon>Agaricomycetidae</taxon>
        <taxon>Agaricales</taxon>
        <taxon>Marasmiineae</taxon>
        <taxon>Marasmiaceae</taxon>
        <taxon>Paramarasmius</taxon>
    </lineage>
</organism>
<dbReference type="Proteomes" id="UP001383192">
    <property type="component" value="Unassembled WGS sequence"/>
</dbReference>
<evidence type="ECO:0000313" key="1">
    <source>
        <dbReference type="EMBL" id="KAK7045867.1"/>
    </source>
</evidence>
<dbReference type="EMBL" id="JAYKXP010000023">
    <property type="protein sequence ID" value="KAK7045867.1"/>
    <property type="molecule type" value="Genomic_DNA"/>
</dbReference>
<keyword evidence="2" id="KW-1185">Reference proteome</keyword>
<evidence type="ECO:0000313" key="2">
    <source>
        <dbReference type="Proteomes" id="UP001383192"/>
    </source>
</evidence>
<gene>
    <name evidence="1" type="ORF">VNI00_007292</name>
</gene>
<dbReference type="AlphaFoldDB" id="A0AAW0D400"/>
<comment type="caution">
    <text evidence="1">The sequence shown here is derived from an EMBL/GenBank/DDBJ whole genome shotgun (WGS) entry which is preliminary data.</text>
</comment>
<accession>A0AAW0D400</accession>
<proteinExistence type="predicted"/>
<name>A0AAW0D400_9AGAR</name>
<protein>
    <submittedName>
        <fullName evidence="1">Uncharacterized protein</fullName>
    </submittedName>
</protein>